<evidence type="ECO:0000256" key="2">
    <source>
        <dbReference type="SAM" id="SignalP"/>
    </source>
</evidence>
<dbReference type="Gene3D" id="2.40.50.100">
    <property type="match status" value="1"/>
</dbReference>
<feature type="coiled-coil region" evidence="1">
    <location>
        <begin position="80"/>
        <end position="126"/>
    </location>
</feature>
<evidence type="ECO:0000256" key="1">
    <source>
        <dbReference type="SAM" id="Coils"/>
    </source>
</evidence>
<dbReference type="PANTHER" id="PTHR30469">
    <property type="entry name" value="MULTIDRUG RESISTANCE PROTEIN MDTA"/>
    <property type="match status" value="1"/>
</dbReference>
<proteinExistence type="predicted"/>
<gene>
    <name evidence="3" type="ORF">SAMN05216598_5266</name>
</gene>
<dbReference type="GeneID" id="300210116"/>
<reference evidence="4" key="1">
    <citation type="submission" date="2016-10" db="EMBL/GenBank/DDBJ databases">
        <authorList>
            <person name="Varghese N."/>
            <person name="Submissions S."/>
        </authorList>
    </citation>
    <scope>NUCLEOTIDE SEQUENCE [LARGE SCALE GENOMIC DNA]</scope>
    <source>
        <strain evidence="4">ATCC 23835</strain>
    </source>
</reference>
<dbReference type="SUPFAM" id="SSF111369">
    <property type="entry name" value="HlyD-like secretion proteins"/>
    <property type="match status" value="1"/>
</dbReference>
<evidence type="ECO:0000313" key="3">
    <source>
        <dbReference type="EMBL" id="SDT36356.1"/>
    </source>
</evidence>
<name>A0A1H1ZSV0_9PSED</name>
<feature type="chain" id="PRO_5009268056" evidence="2">
    <location>
        <begin position="28"/>
        <end position="315"/>
    </location>
</feature>
<dbReference type="PANTHER" id="PTHR30469:SF15">
    <property type="entry name" value="HLYD FAMILY OF SECRETION PROTEINS"/>
    <property type="match status" value="1"/>
</dbReference>
<accession>A0A1H1ZSV0</accession>
<organism evidence="3 4">
    <name type="scientific">Pseudomonas asplenii</name>
    <dbReference type="NCBI Taxonomy" id="53407"/>
    <lineage>
        <taxon>Bacteria</taxon>
        <taxon>Pseudomonadati</taxon>
        <taxon>Pseudomonadota</taxon>
        <taxon>Gammaproteobacteria</taxon>
        <taxon>Pseudomonadales</taxon>
        <taxon>Pseudomonadaceae</taxon>
        <taxon>Pseudomonas</taxon>
    </lineage>
</organism>
<protein>
    <submittedName>
        <fullName evidence="3">HlyD family secretion protein</fullName>
    </submittedName>
</protein>
<dbReference type="EMBL" id="LT629777">
    <property type="protein sequence ID" value="SDT36356.1"/>
    <property type="molecule type" value="Genomic_DNA"/>
</dbReference>
<sequence length="315" mass="33712">MNLRSFSLCFVLLACTCLLVGCPRDEAAPQSASAAPAQVAVARGRIDVEGGLLKLGLSRDGVVSDITVREGQHVRKGQLLASLDSELARLAVSAAQTEQQQVQLQVRQLEKQASFAELKAKRLAKAAAVGAGDGQSADDAREAAQQLRYAIETNRTQAAVAARKLTAARYELEQRNLRAPVEAEVVRRLIQPGATVSPQSGPAFVLLPSEERIVRAELNESFTGVVVPGMKAEITDDSGSGLPPLSARVQRIGAVFGNSTLEEDPLIRGNTRTVECVLVFDKPAPASLRIGQRMLVRFGVESQAVHVADQKSRVF</sequence>
<dbReference type="Gene3D" id="1.10.287.470">
    <property type="entry name" value="Helix hairpin bin"/>
    <property type="match status" value="1"/>
</dbReference>
<keyword evidence="2" id="KW-0732">Signal</keyword>
<dbReference type="PROSITE" id="PS51257">
    <property type="entry name" value="PROKAR_LIPOPROTEIN"/>
    <property type="match status" value="1"/>
</dbReference>
<keyword evidence="4" id="KW-1185">Reference proteome</keyword>
<dbReference type="GO" id="GO:0015562">
    <property type="term" value="F:efflux transmembrane transporter activity"/>
    <property type="evidence" value="ECO:0007669"/>
    <property type="project" value="TreeGrafter"/>
</dbReference>
<dbReference type="Proteomes" id="UP000199524">
    <property type="component" value="Chromosome I"/>
</dbReference>
<feature type="signal peptide" evidence="2">
    <location>
        <begin position="1"/>
        <end position="27"/>
    </location>
</feature>
<keyword evidence="1" id="KW-0175">Coiled coil</keyword>
<evidence type="ECO:0000313" key="4">
    <source>
        <dbReference type="Proteomes" id="UP000199524"/>
    </source>
</evidence>
<dbReference type="RefSeq" id="WP_090210226.1">
    <property type="nucleotide sequence ID" value="NZ_LT629777.1"/>
</dbReference>
<dbReference type="AlphaFoldDB" id="A0A1H1ZSV0"/>
<dbReference type="GO" id="GO:1990281">
    <property type="term" value="C:efflux pump complex"/>
    <property type="evidence" value="ECO:0007669"/>
    <property type="project" value="TreeGrafter"/>
</dbReference>